<dbReference type="InterPro" id="IPR039426">
    <property type="entry name" value="TonB-dep_rcpt-like"/>
</dbReference>
<evidence type="ECO:0000256" key="11">
    <source>
        <dbReference type="RuleBase" id="RU003357"/>
    </source>
</evidence>
<dbReference type="InterPro" id="IPR036942">
    <property type="entry name" value="Beta-barrel_TonB_sf"/>
</dbReference>
<keyword evidence="7 10" id="KW-0472">Membrane</keyword>
<protein>
    <submittedName>
        <fullName evidence="15">Outer membrane vitamin B12 receptor BtuB</fullName>
    </submittedName>
</protein>
<keyword evidence="5 12" id="KW-0732">Signal</keyword>
<dbReference type="AlphaFoldDB" id="A0A0U1L3X1"/>
<evidence type="ECO:0000256" key="3">
    <source>
        <dbReference type="ARBA" id="ARBA00022452"/>
    </source>
</evidence>
<dbReference type="Pfam" id="PF07715">
    <property type="entry name" value="Plug"/>
    <property type="match status" value="1"/>
</dbReference>
<evidence type="ECO:0000259" key="14">
    <source>
        <dbReference type="Pfam" id="PF07715"/>
    </source>
</evidence>
<keyword evidence="2 10" id="KW-0813">Transport</keyword>
<evidence type="ECO:0000256" key="6">
    <source>
        <dbReference type="ARBA" id="ARBA00023077"/>
    </source>
</evidence>
<keyword evidence="16" id="KW-1185">Reference proteome</keyword>
<evidence type="ECO:0000256" key="8">
    <source>
        <dbReference type="ARBA" id="ARBA00023170"/>
    </source>
</evidence>
<dbReference type="EMBL" id="CTRP01000014">
    <property type="protein sequence ID" value="CQR74407.1"/>
    <property type="molecule type" value="Genomic_DNA"/>
</dbReference>
<evidence type="ECO:0000256" key="2">
    <source>
        <dbReference type="ARBA" id="ARBA00022448"/>
    </source>
</evidence>
<dbReference type="Proteomes" id="UP000049855">
    <property type="component" value="Unassembled WGS sequence"/>
</dbReference>
<dbReference type="PROSITE" id="PS52016">
    <property type="entry name" value="TONB_DEPENDENT_REC_3"/>
    <property type="match status" value="1"/>
</dbReference>
<dbReference type="CDD" id="cd01347">
    <property type="entry name" value="ligand_gated_channel"/>
    <property type="match status" value="1"/>
</dbReference>
<dbReference type="PANTHER" id="PTHR30069:SF29">
    <property type="entry name" value="HEMOGLOBIN AND HEMOGLOBIN-HAPTOGLOBIN-BINDING PROTEIN 1-RELATED"/>
    <property type="match status" value="1"/>
</dbReference>
<reference evidence="16" key="1">
    <citation type="submission" date="2015-03" db="EMBL/GenBank/DDBJ databases">
        <authorList>
            <person name="Nijsse Bart"/>
        </authorList>
    </citation>
    <scope>NUCLEOTIDE SEQUENCE [LARGE SCALE GENOMIC DNA]</scope>
</reference>
<accession>A0A0U1L3X1</accession>
<evidence type="ECO:0000256" key="12">
    <source>
        <dbReference type="SAM" id="SignalP"/>
    </source>
</evidence>
<dbReference type="Gene3D" id="2.170.130.10">
    <property type="entry name" value="TonB-dependent receptor, plug domain"/>
    <property type="match status" value="1"/>
</dbReference>
<comment type="similarity">
    <text evidence="10 11">Belongs to the TonB-dependent receptor family.</text>
</comment>
<feature type="chain" id="PRO_5006710751" evidence="12">
    <location>
        <begin position="33"/>
        <end position="629"/>
    </location>
</feature>
<evidence type="ECO:0000256" key="1">
    <source>
        <dbReference type="ARBA" id="ARBA00004571"/>
    </source>
</evidence>
<evidence type="ECO:0000256" key="4">
    <source>
        <dbReference type="ARBA" id="ARBA00022692"/>
    </source>
</evidence>
<dbReference type="SUPFAM" id="SSF56935">
    <property type="entry name" value="Porins"/>
    <property type="match status" value="1"/>
</dbReference>
<gene>
    <name evidence="15" type="ORF">SpAn4DRAFT_0869</name>
</gene>
<proteinExistence type="inferred from homology"/>
<dbReference type="RefSeq" id="WP_021170406.1">
    <property type="nucleotide sequence ID" value="NZ_CTRP01000014.1"/>
</dbReference>
<dbReference type="GO" id="GO:0009279">
    <property type="term" value="C:cell outer membrane"/>
    <property type="evidence" value="ECO:0007669"/>
    <property type="project" value="UniProtKB-SubCell"/>
</dbReference>
<sequence>MKKMKTTKKRNALLYAMVTSALLCQIPGGAQAEEQEQFAFDQVVITANRMPTKISETAANVTVITSEEIEKGNYHNLGDILKHTPGVNIGSYGNPGSISAPFINGSEQVIVMIDGRRMNMPNGIGGFGSATTNLTGLVGTENIERIEIVKGGRSALYGADAVGGVINIITKKGEKNQTTVKVAGGNWDGRNFSMTNQGKEGDFGWYFSADKKHLGNYTDGSGKTVDYTGVDQNAYTLRLDNKVGNGDLTVSYEYFNDENETKAAADYDKIRQHNWDITYKESTSATTDYQVKVYQNASHRFSESSDHDVRIKGFNYQINSKLGDKHTLSSGIDWRKDEIQSSSYGNKDNTVKGLYLQDRWDIAEKFSLTPGFRYDDNGVYGKSSTPHVAANYKASDRTTYYASWGEVFHAPRFDDLYWPHQVSTYGSKTYTYDGNPDLKPETGWSMEVGMNHRFDDTTEGKISYFKRKLSDAITWKDIGTDVNNQHWIPSNVDKQKADGVELQVSKQLTPVLTGFVGFNYVDAQNKSGSTNYTQDTHIPKKTWNIGVSYADKKVSVDVKGTAAFDRTNPKYYKYIEKSFWVWDADVNWKLSKEYTTFLTVNNIFDKYYDGYASYPLGGRNYVIGVKAVF</sequence>
<keyword evidence="4 10" id="KW-0812">Transmembrane</keyword>
<dbReference type="Pfam" id="PF00593">
    <property type="entry name" value="TonB_dep_Rec_b-barrel"/>
    <property type="match status" value="1"/>
</dbReference>
<evidence type="ECO:0000313" key="15">
    <source>
        <dbReference type="EMBL" id="CQR74407.1"/>
    </source>
</evidence>
<feature type="domain" description="TonB-dependent receptor plug" evidence="14">
    <location>
        <begin position="54"/>
        <end position="165"/>
    </location>
</feature>
<evidence type="ECO:0000256" key="9">
    <source>
        <dbReference type="ARBA" id="ARBA00023237"/>
    </source>
</evidence>
<evidence type="ECO:0000256" key="7">
    <source>
        <dbReference type="ARBA" id="ARBA00023136"/>
    </source>
</evidence>
<keyword evidence="6 11" id="KW-0798">TonB box</keyword>
<dbReference type="GO" id="GO:0015344">
    <property type="term" value="F:siderophore uptake transmembrane transporter activity"/>
    <property type="evidence" value="ECO:0007669"/>
    <property type="project" value="TreeGrafter"/>
</dbReference>
<keyword evidence="9 10" id="KW-0998">Cell outer membrane</keyword>
<evidence type="ECO:0000313" key="16">
    <source>
        <dbReference type="Proteomes" id="UP000049855"/>
    </source>
</evidence>
<dbReference type="PANTHER" id="PTHR30069">
    <property type="entry name" value="TONB-DEPENDENT OUTER MEMBRANE RECEPTOR"/>
    <property type="match status" value="1"/>
</dbReference>
<evidence type="ECO:0000256" key="10">
    <source>
        <dbReference type="PROSITE-ProRule" id="PRU01360"/>
    </source>
</evidence>
<organism evidence="15 16">
    <name type="scientific">Sporomusa ovata</name>
    <dbReference type="NCBI Taxonomy" id="2378"/>
    <lineage>
        <taxon>Bacteria</taxon>
        <taxon>Bacillati</taxon>
        <taxon>Bacillota</taxon>
        <taxon>Negativicutes</taxon>
        <taxon>Selenomonadales</taxon>
        <taxon>Sporomusaceae</taxon>
        <taxon>Sporomusa</taxon>
    </lineage>
</organism>
<evidence type="ECO:0000256" key="5">
    <source>
        <dbReference type="ARBA" id="ARBA00022729"/>
    </source>
</evidence>
<dbReference type="Gene3D" id="2.40.170.20">
    <property type="entry name" value="TonB-dependent receptor, beta-barrel domain"/>
    <property type="match status" value="1"/>
</dbReference>
<feature type="domain" description="TonB-dependent receptor-like beta-barrel" evidence="13">
    <location>
        <begin position="195"/>
        <end position="603"/>
    </location>
</feature>
<evidence type="ECO:0000259" key="13">
    <source>
        <dbReference type="Pfam" id="PF00593"/>
    </source>
</evidence>
<dbReference type="GO" id="GO:0044718">
    <property type="term" value="P:siderophore transmembrane transport"/>
    <property type="evidence" value="ECO:0007669"/>
    <property type="project" value="TreeGrafter"/>
</dbReference>
<dbReference type="InterPro" id="IPR012910">
    <property type="entry name" value="Plug_dom"/>
</dbReference>
<name>A0A0U1L3X1_9FIRM</name>
<keyword evidence="3 10" id="KW-1134">Transmembrane beta strand</keyword>
<dbReference type="InterPro" id="IPR000531">
    <property type="entry name" value="Beta-barrel_TonB"/>
</dbReference>
<keyword evidence="8 15" id="KW-0675">Receptor</keyword>
<comment type="subcellular location">
    <subcellularLocation>
        <location evidence="1 10">Cell outer membrane</location>
        <topology evidence="1 10">Multi-pass membrane protein</topology>
    </subcellularLocation>
</comment>
<feature type="signal peptide" evidence="12">
    <location>
        <begin position="1"/>
        <end position="32"/>
    </location>
</feature>
<dbReference type="InterPro" id="IPR037066">
    <property type="entry name" value="Plug_dom_sf"/>
</dbReference>